<evidence type="ECO:0000256" key="1">
    <source>
        <dbReference type="ARBA" id="ARBA00004328"/>
    </source>
</evidence>
<sequence>MHIHKIKADRAATVSEMRAALSAGNNAEFEKLAKQVEAFDAQINAEERMAAFEARQPAKDSLESEIRAYSVSAAVTGYANGRLEGREAEVAQELRNSAQTTRGMRIPLSAIADYERREVTANPAFQNQSFQNLIPRLAPASRVIQAGATVLSGFGYGSISFPRMVGGPDANISWVAESGAVSQGSATFDNVTLAPKTAGVFLKVSRKALVTNSIGLDTLLRSDLNTSIGRAVDKTALVGGGTNEPEGIMSTIAATVFGDANDVSLHAADLMNAVEVEDNDGDVFFISQGVANLARRYRNALGMPVPLATQFYDKKVVVTNNVSGNKLVYGKISDLVVGFWNQAGTAPSVDIIVDTATYSSEGAVKLVGFVDVDVALKQGSASFAWGEAAVSGS</sequence>
<dbReference type="Gene3D" id="3.30.2400.10">
    <property type="entry name" value="Major capsid protein gp5"/>
    <property type="match status" value="1"/>
</dbReference>
<comment type="subcellular location">
    <subcellularLocation>
        <location evidence="1">Virion</location>
    </subcellularLocation>
</comment>
<reference evidence="3 4" key="1">
    <citation type="submission" date="2019-06" db="EMBL/GenBank/DDBJ databases">
        <title>Pac Bio to generate improved reference genome sequences for organisms with transposon mutant libraries (support for FEBA project).</title>
        <authorList>
            <person name="Blow M."/>
        </authorList>
    </citation>
    <scope>NUCLEOTIDE SEQUENCE [LARGE SCALE GENOMIC DNA]</scope>
    <source>
        <strain evidence="3 4">USDA 1844</strain>
    </source>
</reference>
<dbReference type="InterPro" id="IPR024455">
    <property type="entry name" value="Phage_capsid"/>
</dbReference>
<dbReference type="EMBL" id="VISO01000003">
    <property type="protein sequence ID" value="TVZ63949.1"/>
    <property type="molecule type" value="Genomic_DNA"/>
</dbReference>
<dbReference type="Proteomes" id="UP000319824">
    <property type="component" value="Unassembled WGS sequence"/>
</dbReference>
<dbReference type="Pfam" id="PF05065">
    <property type="entry name" value="Phage_capsid"/>
    <property type="match status" value="1"/>
</dbReference>
<proteinExistence type="predicted"/>
<organism evidence="3 4">
    <name type="scientific">Rhizobium mongolense USDA 1844</name>
    <dbReference type="NCBI Taxonomy" id="1079460"/>
    <lineage>
        <taxon>Bacteria</taxon>
        <taxon>Pseudomonadati</taxon>
        <taxon>Pseudomonadota</taxon>
        <taxon>Alphaproteobacteria</taxon>
        <taxon>Hyphomicrobiales</taxon>
        <taxon>Rhizobiaceae</taxon>
        <taxon>Rhizobium/Agrobacterium group</taxon>
        <taxon>Rhizobium</taxon>
    </lineage>
</organism>
<evidence type="ECO:0000259" key="2">
    <source>
        <dbReference type="Pfam" id="PF05065"/>
    </source>
</evidence>
<accession>A0A559SNL8</accession>
<evidence type="ECO:0000313" key="4">
    <source>
        <dbReference type="Proteomes" id="UP000319824"/>
    </source>
</evidence>
<comment type="caution">
    <text evidence="3">The sequence shown here is derived from an EMBL/GenBank/DDBJ whole genome shotgun (WGS) entry which is preliminary data.</text>
</comment>
<protein>
    <submittedName>
        <fullName evidence="3">HK97 family phage major capsid protein</fullName>
    </submittedName>
</protein>
<dbReference type="RefSeq" id="WP_022715620.1">
    <property type="nucleotide sequence ID" value="NZ_ATTQ01000007.1"/>
</dbReference>
<dbReference type="NCBIfam" id="TIGR01554">
    <property type="entry name" value="major_cap_HK97"/>
    <property type="match status" value="1"/>
</dbReference>
<dbReference type="AlphaFoldDB" id="A0A559SNL8"/>
<name>A0A559SNL8_9HYPH</name>
<dbReference type="InterPro" id="IPR054612">
    <property type="entry name" value="Phage_capsid-like_C"/>
</dbReference>
<evidence type="ECO:0000313" key="3">
    <source>
        <dbReference type="EMBL" id="TVZ63949.1"/>
    </source>
</evidence>
<dbReference type="SUPFAM" id="SSF56563">
    <property type="entry name" value="Major capsid protein gp5"/>
    <property type="match status" value="1"/>
</dbReference>
<gene>
    <name evidence="3" type="ORF">BCL32_4139</name>
</gene>
<feature type="domain" description="Phage capsid-like C-terminal" evidence="2">
    <location>
        <begin position="133"/>
        <end position="380"/>
    </location>
</feature>